<evidence type="ECO:0000313" key="10">
    <source>
        <dbReference type="Proteomes" id="UP000295008"/>
    </source>
</evidence>
<accession>A0A4R1RQ64</accession>
<keyword evidence="6" id="KW-0805">Transcription regulation</keyword>
<comment type="subunit">
    <text evidence="3">Homohexamer.</text>
</comment>
<evidence type="ECO:0000313" key="9">
    <source>
        <dbReference type="EMBL" id="TCL68533.1"/>
    </source>
</evidence>
<evidence type="ECO:0000256" key="5">
    <source>
        <dbReference type="ARBA" id="ARBA00022884"/>
    </source>
</evidence>
<evidence type="ECO:0000256" key="2">
    <source>
        <dbReference type="ARBA" id="ARBA00009992"/>
    </source>
</evidence>
<dbReference type="RefSeq" id="WP_132014519.1">
    <property type="nucleotide sequence ID" value="NZ_SLUN01000013.1"/>
</dbReference>
<dbReference type="InterPro" id="IPR036482">
    <property type="entry name" value="Regulatory_HutP_sf"/>
</dbReference>
<evidence type="ECO:0000256" key="6">
    <source>
        <dbReference type="ARBA" id="ARBA00023015"/>
    </source>
</evidence>
<evidence type="ECO:0000256" key="8">
    <source>
        <dbReference type="ARBA" id="ARBA00023163"/>
    </source>
</evidence>
<evidence type="ECO:0000256" key="7">
    <source>
        <dbReference type="ARBA" id="ARBA00023159"/>
    </source>
</evidence>
<evidence type="ECO:0000256" key="1">
    <source>
        <dbReference type="ARBA" id="ARBA00002945"/>
    </source>
</evidence>
<keyword evidence="5" id="KW-0694">RNA-binding</keyword>
<dbReference type="Pfam" id="PF09021">
    <property type="entry name" value="HutP"/>
    <property type="match status" value="1"/>
</dbReference>
<comment type="caution">
    <text evidence="9">The sequence shown here is derived from an EMBL/GenBank/DDBJ whole genome shotgun (WGS) entry which is preliminary data.</text>
</comment>
<dbReference type="Gene3D" id="3.40.1510.10">
    <property type="entry name" value="Hut operon regulatory protein HutP"/>
    <property type="match status" value="1"/>
</dbReference>
<dbReference type="EMBL" id="SLUN01000013">
    <property type="protein sequence ID" value="TCL68533.1"/>
    <property type="molecule type" value="Genomic_DNA"/>
</dbReference>
<keyword evidence="7" id="KW-0010">Activator</keyword>
<sequence>MLESGSREVAKAALTMAMTSSREEEKSMKEYYRNHEIRAAAVDYGGEAIAAMKAIVERAVVAAKRELLIKDCHAEEGAIAGATREAMSQILIKAIGLNIGGKIGIARKGDHVSVAVFFSIGLVHLDEIAVGMSHRAVE</sequence>
<evidence type="ECO:0000256" key="4">
    <source>
        <dbReference type="ARBA" id="ARBA00019377"/>
    </source>
</evidence>
<comment type="similarity">
    <text evidence="2">Belongs to the HutP family.</text>
</comment>
<dbReference type="AlphaFoldDB" id="A0A4R1RQ64"/>
<evidence type="ECO:0000256" key="3">
    <source>
        <dbReference type="ARBA" id="ARBA00011643"/>
    </source>
</evidence>
<dbReference type="InterPro" id="IPR015111">
    <property type="entry name" value="Regulatory_HutP"/>
</dbReference>
<reference evidence="9 10" key="1">
    <citation type="submission" date="2019-03" db="EMBL/GenBank/DDBJ databases">
        <title>Genomic Encyclopedia of Type Strains, Phase IV (KMG-IV): sequencing the most valuable type-strain genomes for metagenomic binning, comparative biology and taxonomic classification.</title>
        <authorList>
            <person name="Goeker M."/>
        </authorList>
    </citation>
    <scope>NUCLEOTIDE SEQUENCE [LARGE SCALE GENOMIC DNA]</scope>
    <source>
        <strain evidence="9 10">LX-B</strain>
    </source>
</reference>
<dbReference type="Proteomes" id="UP000295008">
    <property type="component" value="Unassembled WGS sequence"/>
</dbReference>
<proteinExistence type="inferred from homology"/>
<keyword evidence="8" id="KW-0804">Transcription</keyword>
<gene>
    <name evidence="9" type="ORF">EDC14_101374</name>
</gene>
<dbReference type="GO" id="GO:0003723">
    <property type="term" value="F:RNA binding"/>
    <property type="evidence" value="ECO:0007669"/>
    <property type="project" value="UniProtKB-KW"/>
</dbReference>
<keyword evidence="10" id="KW-1185">Reference proteome</keyword>
<organism evidence="9 10">
    <name type="scientific">Hydrogenispora ethanolica</name>
    <dbReference type="NCBI Taxonomy" id="1082276"/>
    <lineage>
        <taxon>Bacteria</taxon>
        <taxon>Bacillati</taxon>
        <taxon>Bacillota</taxon>
        <taxon>Hydrogenispora</taxon>
    </lineage>
</organism>
<name>A0A4R1RQ64_HYDET</name>
<protein>
    <recommendedName>
        <fullName evidence="4">Hut operon positive regulatory protein</fullName>
    </recommendedName>
</protein>
<dbReference type="CDD" id="cd11640">
    <property type="entry name" value="HutP"/>
    <property type="match status" value="1"/>
</dbReference>
<comment type="function">
    <text evidence="1">Antiterminator that binds to cis-acting regulatory sequences on the mRNA in the presence of histidine, thereby suppressing transcription termination and activating the hut operon for histidine utilization.</text>
</comment>
<dbReference type="OrthoDB" id="1629373at2"/>